<comment type="caution">
    <text evidence="1">The sequence shown here is derived from an EMBL/GenBank/DDBJ whole genome shotgun (WGS) entry which is preliminary data.</text>
</comment>
<reference evidence="1 2" key="1">
    <citation type="submission" date="2017-12" db="EMBL/GenBank/DDBJ databases">
        <title>Comparative genomics of Botrytis spp.</title>
        <authorList>
            <person name="Valero-Jimenez C.A."/>
            <person name="Tapia P."/>
            <person name="Veloso J."/>
            <person name="Silva-Moreno E."/>
            <person name="Staats M."/>
            <person name="Valdes J.H."/>
            <person name="Van Kan J.A.L."/>
        </authorList>
    </citation>
    <scope>NUCLEOTIDE SEQUENCE [LARGE SCALE GENOMIC DNA]</scope>
    <source>
        <strain evidence="1 2">MUCL3349</strain>
    </source>
</reference>
<name>A0A4Z1KK17_9HELO</name>
<keyword evidence="2" id="KW-1185">Reference proteome</keyword>
<protein>
    <submittedName>
        <fullName evidence="1">Uncharacterized protein</fullName>
    </submittedName>
</protein>
<gene>
    <name evidence="1" type="ORF">BPOR_0305g00090</name>
</gene>
<dbReference type="OrthoDB" id="3526006at2759"/>
<dbReference type="Proteomes" id="UP000297280">
    <property type="component" value="Unassembled WGS sequence"/>
</dbReference>
<organism evidence="1 2">
    <name type="scientific">Botrytis porri</name>
    <dbReference type="NCBI Taxonomy" id="87229"/>
    <lineage>
        <taxon>Eukaryota</taxon>
        <taxon>Fungi</taxon>
        <taxon>Dikarya</taxon>
        <taxon>Ascomycota</taxon>
        <taxon>Pezizomycotina</taxon>
        <taxon>Leotiomycetes</taxon>
        <taxon>Helotiales</taxon>
        <taxon>Sclerotiniaceae</taxon>
        <taxon>Botrytis</taxon>
    </lineage>
</organism>
<dbReference type="AlphaFoldDB" id="A0A4Z1KK17"/>
<evidence type="ECO:0000313" key="2">
    <source>
        <dbReference type="Proteomes" id="UP000297280"/>
    </source>
</evidence>
<evidence type="ECO:0000313" key="1">
    <source>
        <dbReference type="EMBL" id="TGO86423.1"/>
    </source>
</evidence>
<proteinExistence type="predicted"/>
<accession>A0A4Z1KK17</accession>
<dbReference type="EMBL" id="PQXO01000304">
    <property type="protein sequence ID" value="TGO86423.1"/>
    <property type="molecule type" value="Genomic_DNA"/>
</dbReference>
<sequence length="96" mass="11198">METRYASLFNFNDDEALVLGTILRQNELGEFKNTFGGDVEDHCLCKDQIVLRKEKELRKWRVLVRAFVDIERIIQQKTGNGYSGKLRVMAEEFTLV</sequence>